<accession>A0AA36G5U9</accession>
<evidence type="ECO:0000313" key="4">
    <source>
        <dbReference type="Proteomes" id="UP001177023"/>
    </source>
</evidence>
<dbReference type="InterPro" id="IPR053014">
    <property type="entry name" value="Cuticle_assoc_divergent"/>
</dbReference>
<dbReference type="SUPFAM" id="SSF57362">
    <property type="entry name" value="BPTI-like"/>
    <property type="match status" value="2"/>
</dbReference>
<dbReference type="SMART" id="SM00131">
    <property type="entry name" value="KU"/>
    <property type="match status" value="2"/>
</dbReference>
<protein>
    <recommendedName>
        <fullName evidence="2">BPTI/Kunitz inhibitor domain-containing protein</fullName>
    </recommendedName>
</protein>
<proteinExistence type="predicted"/>
<organism evidence="3 4">
    <name type="scientific">Mesorhabditis spiculigera</name>
    <dbReference type="NCBI Taxonomy" id="96644"/>
    <lineage>
        <taxon>Eukaryota</taxon>
        <taxon>Metazoa</taxon>
        <taxon>Ecdysozoa</taxon>
        <taxon>Nematoda</taxon>
        <taxon>Chromadorea</taxon>
        <taxon>Rhabditida</taxon>
        <taxon>Rhabditina</taxon>
        <taxon>Rhabditomorpha</taxon>
        <taxon>Rhabditoidea</taxon>
        <taxon>Rhabditidae</taxon>
        <taxon>Mesorhabditinae</taxon>
        <taxon>Mesorhabditis</taxon>
    </lineage>
</organism>
<feature type="non-terminal residue" evidence="3">
    <location>
        <position position="1"/>
    </location>
</feature>
<dbReference type="Pfam" id="PF00014">
    <property type="entry name" value="Kunitz_BPTI"/>
    <property type="match status" value="2"/>
</dbReference>
<dbReference type="CDD" id="cd00109">
    <property type="entry name" value="Kunitz-type"/>
    <property type="match status" value="1"/>
</dbReference>
<dbReference type="CDD" id="cd22593">
    <property type="entry name" value="Kunitz_conkunitzin"/>
    <property type="match status" value="1"/>
</dbReference>
<reference evidence="3" key="1">
    <citation type="submission" date="2023-06" db="EMBL/GenBank/DDBJ databases">
        <authorList>
            <person name="Delattre M."/>
        </authorList>
    </citation>
    <scope>NUCLEOTIDE SEQUENCE</scope>
    <source>
        <strain evidence="3">AF72</strain>
    </source>
</reference>
<feature type="signal peptide" evidence="1">
    <location>
        <begin position="1"/>
        <end position="17"/>
    </location>
</feature>
<dbReference type="Gene3D" id="4.10.410.10">
    <property type="entry name" value="Pancreatic trypsin inhibitor Kunitz domain"/>
    <property type="match status" value="2"/>
</dbReference>
<dbReference type="InterPro" id="IPR002223">
    <property type="entry name" value="Kunitz_BPTI"/>
</dbReference>
<feature type="domain" description="BPTI/Kunitz inhibitor" evidence="2">
    <location>
        <begin position="127"/>
        <end position="180"/>
    </location>
</feature>
<dbReference type="AlphaFoldDB" id="A0AA36G5U9"/>
<dbReference type="SMART" id="SM00289">
    <property type="entry name" value="WR1"/>
    <property type="match status" value="1"/>
</dbReference>
<feature type="chain" id="PRO_5041385382" description="BPTI/Kunitz inhibitor domain-containing protein" evidence="1">
    <location>
        <begin position="18"/>
        <end position="183"/>
    </location>
</feature>
<dbReference type="EMBL" id="CATQJA010002659">
    <property type="protein sequence ID" value="CAJ0580504.1"/>
    <property type="molecule type" value="Genomic_DNA"/>
</dbReference>
<dbReference type="PRINTS" id="PR00759">
    <property type="entry name" value="BASICPTASE"/>
</dbReference>
<name>A0AA36G5U9_9BILA</name>
<dbReference type="InterPro" id="IPR006150">
    <property type="entry name" value="Cys_repeat_1"/>
</dbReference>
<dbReference type="PANTHER" id="PTHR46339:SF10">
    <property type="entry name" value="BPTI_KUNITZ INHIBITOR DOMAIN-CONTAINING PROTEIN"/>
    <property type="match status" value="1"/>
</dbReference>
<evidence type="ECO:0000313" key="3">
    <source>
        <dbReference type="EMBL" id="CAJ0580504.1"/>
    </source>
</evidence>
<gene>
    <name evidence="3" type="ORF">MSPICULIGERA_LOCUS18702</name>
</gene>
<dbReference type="Proteomes" id="UP001177023">
    <property type="component" value="Unassembled WGS sequence"/>
</dbReference>
<dbReference type="PROSITE" id="PS50279">
    <property type="entry name" value="BPTI_KUNITZ_2"/>
    <property type="match status" value="2"/>
</dbReference>
<keyword evidence="4" id="KW-1185">Reference proteome</keyword>
<dbReference type="GO" id="GO:0004867">
    <property type="term" value="F:serine-type endopeptidase inhibitor activity"/>
    <property type="evidence" value="ECO:0007669"/>
    <property type="project" value="InterPro"/>
</dbReference>
<dbReference type="PROSITE" id="PS00280">
    <property type="entry name" value="BPTI_KUNITZ_1"/>
    <property type="match status" value="1"/>
</dbReference>
<keyword evidence="1" id="KW-0732">Signal</keyword>
<dbReference type="InterPro" id="IPR036880">
    <property type="entry name" value="Kunitz_BPTI_sf"/>
</dbReference>
<sequence>MLRQLAIFGFALFATCAADCGAGRDPGNAACASPQGGQRFYFDAQRRVCQPFTYRGCGGNDNRFETRAACLQSCQNATISQAGPIALCPAGNPAAVDAGENRVSCQNCPHGYECQGNLCCANRETTCSLQYDAGRYVAGRSHTTKYFYNPAMQSCILFTYFGSQGNANNFDSFNQCMQYCKPQ</sequence>
<dbReference type="PANTHER" id="PTHR46339">
    <property type="entry name" value="PROTEIN CBG15282-RELATED"/>
    <property type="match status" value="1"/>
</dbReference>
<comment type="caution">
    <text evidence="3">The sequence shown here is derived from an EMBL/GenBank/DDBJ whole genome shotgun (WGS) entry which is preliminary data.</text>
</comment>
<evidence type="ECO:0000259" key="2">
    <source>
        <dbReference type="PROSITE" id="PS50279"/>
    </source>
</evidence>
<feature type="domain" description="BPTI/Kunitz inhibitor" evidence="2">
    <location>
        <begin position="20"/>
        <end position="74"/>
    </location>
</feature>
<dbReference type="InterPro" id="IPR020901">
    <property type="entry name" value="Prtase_inh_Kunz-CS"/>
</dbReference>
<evidence type="ECO:0000256" key="1">
    <source>
        <dbReference type="SAM" id="SignalP"/>
    </source>
</evidence>